<protein>
    <submittedName>
        <fullName evidence="1">Uncharacterized protein</fullName>
    </submittedName>
</protein>
<dbReference type="EMBL" id="CM055736">
    <property type="protein sequence ID" value="KAJ8007350.1"/>
    <property type="molecule type" value="Genomic_DNA"/>
</dbReference>
<comment type="caution">
    <text evidence="1">The sequence shown here is derived from an EMBL/GenBank/DDBJ whole genome shotgun (WGS) entry which is preliminary data.</text>
</comment>
<gene>
    <name evidence="1" type="ORF">DPEC_G00116610</name>
</gene>
<dbReference type="Proteomes" id="UP001157502">
    <property type="component" value="Chromosome 9"/>
</dbReference>
<evidence type="ECO:0000313" key="2">
    <source>
        <dbReference type="Proteomes" id="UP001157502"/>
    </source>
</evidence>
<name>A0ACC2GUY7_DALPE</name>
<evidence type="ECO:0000313" key="1">
    <source>
        <dbReference type="EMBL" id="KAJ8007350.1"/>
    </source>
</evidence>
<keyword evidence="2" id="KW-1185">Reference proteome</keyword>
<organism evidence="1 2">
    <name type="scientific">Dallia pectoralis</name>
    <name type="common">Alaska blackfish</name>
    <dbReference type="NCBI Taxonomy" id="75939"/>
    <lineage>
        <taxon>Eukaryota</taxon>
        <taxon>Metazoa</taxon>
        <taxon>Chordata</taxon>
        <taxon>Craniata</taxon>
        <taxon>Vertebrata</taxon>
        <taxon>Euteleostomi</taxon>
        <taxon>Actinopterygii</taxon>
        <taxon>Neopterygii</taxon>
        <taxon>Teleostei</taxon>
        <taxon>Protacanthopterygii</taxon>
        <taxon>Esociformes</taxon>
        <taxon>Umbridae</taxon>
        <taxon>Dallia</taxon>
    </lineage>
</organism>
<sequence>MLCAPPTSSPYRLGRTNGVIHQANSRTRHPLSSILCDSGIRLDRTSRGLGRFEAGRGEEQGVFPSRGQIRWPVSDINSHSSACFDATGAAIEEKSNRMGFTGLYGGGSDGETSKA</sequence>
<accession>A0ACC2GUY7</accession>
<proteinExistence type="predicted"/>
<reference evidence="1" key="1">
    <citation type="submission" date="2021-05" db="EMBL/GenBank/DDBJ databases">
        <authorList>
            <person name="Pan Q."/>
            <person name="Jouanno E."/>
            <person name="Zahm M."/>
            <person name="Klopp C."/>
            <person name="Cabau C."/>
            <person name="Louis A."/>
            <person name="Berthelot C."/>
            <person name="Parey E."/>
            <person name="Roest Crollius H."/>
            <person name="Montfort J."/>
            <person name="Robinson-Rechavi M."/>
            <person name="Bouchez O."/>
            <person name="Lampietro C."/>
            <person name="Lopez Roques C."/>
            <person name="Donnadieu C."/>
            <person name="Postlethwait J."/>
            <person name="Bobe J."/>
            <person name="Dillon D."/>
            <person name="Chandos A."/>
            <person name="von Hippel F."/>
            <person name="Guiguen Y."/>
        </authorList>
    </citation>
    <scope>NUCLEOTIDE SEQUENCE</scope>
    <source>
        <strain evidence="1">YG-Jan2019</strain>
    </source>
</reference>